<accession>A0A2Z5ZL44</accession>
<organism evidence="1 2">
    <name type="scientific">Acetobacter orientalis</name>
    <dbReference type="NCBI Taxonomy" id="146474"/>
    <lineage>
        <taxon>Bacteria</taxon>
        <taxon>Pseudomonadati</taxon>
        <taxon>Pseudomonadota</taxon>
        <taxon>Alphaproteobacteria</taxon>
        <taxon>Acetobacterales</taxon>
        <taxon>Acetobacteraceae</taxon>
        <taxon>Acetobacter</taxon>
    </lineage>
</organism>
<dbReference type="Proteomes" id="UP000270034">
    <property type="component" value="Chromosome"/>
</dbReference>
<sequence>MAIQNGLTEHFEDYITPQNEKPVFTNTLENTFPLHDNPCIFQNKTSRL</sequence>
<dbReference type="EMBL" id="AP018515">
    <property type="protein sequence ID" value="BBC81145.1"/>
    <property type="molecule type" value="Genomic_DNA"/>
</dbReference>
<reference evidence="1 2" key="1">
    <citation type="submission" date="2018-02" db="EMBL/GenBank/DDBJ databases">
        <title>Acetobacter orientalis genome.</title>
        <authorList>
            <person name="Nakashima N."/>
            <person name="Tamura T."/>
        </authorList>
    </citation>
    <scope>NUCLEOTIDE SEQUENCE [LARGE SCALE GENOMIC DNA]</scope>
    <source>
        <strain evidence="1 2">FAN1</strain>
    </source>
</reference>
<proteinExistence type="predicted"/>
<protein>
    <submittedName>
        <fullName evidence="1">Uncharacterized protein</fullName>
    </submittedName>
</protein>
<dbReference type="KEGG" id="aot:AcetOri_orf04256"/>
<dbReference type="AlphaFoldDB" id="A0A2Z5ZL44"/>
<name>A0A2Z5ZL44_9PROT</name>
<gene>
    <name evidence="1" type="ORF">AcetOrient_orf04256</name>
</gene>
<evidence type="ECO:0000313" key="2">
    <source>
        <dbReference type="Proteomes" id="UP000270034"/>
    </source>
</evidence>
<evidence type="ECO:0000313" key="1">
    <source>
        <dbReference type="EMBL" id="BBC81145.1"/>
    </source>
</evidence>